<feature type="compositionally biased region" description="Polar residues" evidence="1">
    <location>
        <begin position="81"/>
        <end position="111"/>
    </location>
</feature>
<name>A0A8J2V9S0_9FLAO</name>
<sequence>MGQKEDIGKLIKKQFKGVDVSPEDLLWDKIDATLQKRKRKRRALLFLLFIIAAIGLSTYYYTNYNPSNVVNNSPNSDLKNESSPTNSMTETHNTTNQVGNTTDQENISNQENLEKVNRDTLTQENDKSPQKIFSEQFLNKGKSKTNKSKNTTQNKEEYTQASNKELTETSTTSKTDNSDTIIQDTVLDTLNKTKNLKENFPQNTARQKRARIQKDSTNSNEKTIDNIDSKKWALTITGGVSYLNSFNRGSIIDSRLDTYNREGTLDFSYGLAIRFELSNKFAVSYGANKSTFSYETQNVPSSDEIEINRILSYTDRSFGNTTTSAEVSNFLDGENQTDLLHQIEYIEMPLLMHYKLIDKRLGIHTIGGFSTYLLNKDHLYVKNDQGKRLKIGDSKNLIATRFSINLGVGAYYTISDNFMIELNPTLKYNFTKISSRSNGDNPFVIGVFTGLTYKIF</sequence>
<organism evidence="3 4">
    <name type="scientific">Planktosalinus lacus</name>
    <dbReference type="NCBI Taxonomy" id="1526573"/>
    <lineage>
        <taxon>Bacteria</taxon>
        <taxon>Pseudomonadati</taxon>
        <taxon>Bacteroidota</taxon>
        <taxon>Flavobacteriia</taxon>
        <taxon>Flavobacteriales</taxon>
        <taxon>Flavobacteriaceae</taxon>
        <taxon>Planktosalinus</taxon>
    </lineage>
</organism>
<feature type="compositionally biased region" description="Low complexity" evidence="1">
    <location>
        <begin position="162"/>
        <end position="177"/>
    </location>
</feature>
<evidence type="ECO:0008006" key="5">
    <source>
        <dbReference type="Google" id="ProtNLM"/>
    </source>
</evidence>
<feature type="region of interest" description="Disordered" evidence="1">
    <location>
        <begin position="69"/>
        <end position="177"/>
    </location>
</feature>
<dbReference type="EMBL" id="BMGK01000004">
    <property type="protein sequence ID" value="GGD89070.1"/>
    <property type="molecule type" value="Genomic_DNA"/>
</dbReference>
<feature type="transmembrane region" description="Helical" evidence="2">
    <location>
        <begin position="43"/>
        <end position="62"/>
    </location>
</feature>
<keyword evidence="4" id="KW-1185">Reference proteome</keyword>
<evidence type="ECO:0000256" key="2">
    <source>
        <dbReference type="SAM" id="Phobius"/>
    </source>
</evidence>
<feature type="region of interest" description="Disordered" evidence="1">
    <location>
        <begin position="203"/>
        <end position="222"/>
    </location>
</feature>
<protein>
    <recommendedName>
        <fullName evidence="5">Outer membrane protein beta-barrel domain-containing protein</fullName>
    </recommendedName>
</protein>
<evidence type="ECO:0000313" key="4">
    <source>
        <dbReference type="Proteomes" id="UP000652231"/>
    </source>
</evidence>
<dbReference type="AlphaFoldDB" id="A0A8J2V9S0"/>
<keyword evidence="2" id="KW-0472">Membrane</keyword>
<accession>A0A8J2V9S0</accession>
<proteinExistence type="predicted"/>
<reference evidence="3" key="2">
    <citation type="submission" date="2020-09" db="EMBL/GenBank/DDBJ databases">
        <authorList>
            <person name="Sun Q."/>
            <person name="Zhou Y."/>
        </authorList>
    </citation>
    <scope>NUCLEOTIDE SEQUENCE</scope>
    <source>
        <strain evidence="3">CGMCC 1.12924</strain>
    </source>
</reference>
<comment type="caution">
    <text evidence="3">The sequence shown here is derived from an EMBL/GenBank/DDBJ whole genome shotgun (WGS) entry which is preliminary data.</text>
</comment>
<evidence type="ECO:0000256" key="1">
    <source>
        <dbReference type="SAM" id="MobiDB-lite"/>
    </source>
</evidence>
<evidence type="ECO:0000313" key="3">
    <source>
        <dbReference type="EMBL" id="GGD89070.1"/>
    </source>
</evidence>
<keyword evidence="2" id="KW-0812">Transmembrane</keyword>
<dbReference type="RefSeq" id="WP_188440394.1">
    <property type="nucleotide sequence ID" value="NZ_BMGK01000004.1"/>
</dbReference>
<gene>
    <name evidence="3" type="ORF">GCM10011312_11180</name>
</gene>
<dbReference type="Proteomes" id="UP000652231">
    <property type="component" value="Unassembled WGS sequence"/>
</dbReference>
<keyword evidence="2" id="KW-1133">Transmembrane helix</keyword>
<reference evidence="3" key="1">
    <citation type="journal article" date="2014" name="Int. J. Syst. Evol. Microbiol.">
        <title>Complete genome sequence of Corynebacterium casei LMG S-19264T (=DSM 44701T), isolated from a smear-ripened cheese.</title>
        <authorList>
            <consortium name="US DOE Joint Genome Institute (JGI-PGF)"/>
            <person name="Walter F."/>
            <person name="Albersmeier A."/>
            <person name="Kalinowski J."/>
            <person name="Ruckert C."/>
        </authorList>
    </citation>
    <scope>NUCLEOTIDE SEQUENCE</scope>
    <source>
        <strain evidence="3">CGMCC 1.12924</strain>
    </source>
</reference>